<sequence>MAAALSLEELQRTCAMHRVSDICLVVEMQAGIDALVGASYDEAAAERMRVLPAAVSETLIVPPNGTDAKSHHASTIAEVAPGELLAAWFAGDWEGANNTGIWMARWQDGSGWGPPWEVVSHVGRGAVWNPVLLQVPRSGETILFFKEGDDPLTWAGKLVRSSDGGHTWSSPEALPRGITGPAKNKPVVLSDGTILSPSSEELGPAELREAAGDPSWFVHLEVSGDGGRTWRRNGPVRFAGNIIQPSLFVDSKGGVRMLARMTSNTIKQGDFDEHWHYPHHFRYNDSMIVLGVADGKGERFHDVRRTALPCPNSGIDAVRLRDGRVLVVYNPTKYTYRGVLAVALSEDDGETWFDVLELERCRKSDIARNLWTRYPEYSYPAILQASDGLVHITYTYSTRPLKRHKSGRESIKHVVLNPLKLRPVKLEKEELPAAKFHHFLQALRASSDYFPPSYEHWLEGNNGIRAHVVLDEEDDGDSSA</sequence>
<organism evidence="2">
    <name type="scientific">Tetraselmis sp. GSL018</name>
    <dbReference type="NCBI Taxonomy" id="582737"/>
    <lineage>
        <taxon>Eukaryota</taxon>
        <taxon>Viridiplantae</taxon>
        <taxon>Chlorophyta</taxon>
        <taxon>core chlorophytes</taxon>
        <taxon>Chlorodendrophyceae</taxon>
        <taxon>Chlorodendrales</taxon>
        <taxon>Chlorodendraceae</taxon>
        <taxon>Tetraselmis</taxon>
    </lineage>
</organism>
<dbReference type="PANTHER" id="PTHR43752">
    <property type="entry name" value="BNR/ASP-BOX REPEAT FAMILY PROTEIN"/>
    <property type="match status" value="1"/>
</dbReference>
<name>A0A061S446_9CHLO</name>
<accession>A0A061S446</accession>
<dbReference type="SUPFAM" id="SSF50939">
    <property type="entry name" value="Sialidases"/>
    <property type="match status" value="1"/>
</dbReference>
<dbReference type="CDD" id="cd15482">
    <property type="entry name" value="Sialidase_non-viral"/>
    <property type="match status" value="1"/>
</dbReference>
<reference evidence="2" key="1">
    <citation type="submission" date="2014-05" db="EMBL/GenBank/DDBJ databases">
        <title>The transcriptome of the halophilic microalga Tetraselmis sp. GSL018 isolated from the Great Salt Lake, Utah.</title>
        <authorList>
            <person name="Jinkerson R.E."/>
            <person name="D'Adamo S."/>
            <person name="Posewitz M.C."/>
        </authorList>
    </citation>
    <scope>NUCLEOTIDE SEQUENCE</scope>
    <source>
        <strain evidence="2">GSL018</strain>
    </source>
</reference>
<dbReference type="Gene3D" id="2.120.10.10">
    <property type="match status" value="1"/>
</dbReference>
<dbReference type="InterPro" id="IPR036278">
    <property type="entry name" value="Sialidase_sf"/>
</dbReference>
<dbReference type="Pfam" id="PF13088">
    <property type="entry name" value="BNR_2"/>
    <property type="match status" value="1"/>
</dbReference>
<evidence type="ECO:0000259" key="1">
    <source>
        <dbReference type="Pfam" id="PF13088"/>
    </source>
</evidence>
<protein>
    <submittedName>
        <fullName evidence="2">Alpha-rhamnosidase-like protein</fullName>
    </submittedName>
</protein>
<evidence type="ECO:0000313" key="2">
    <source>
        <dbReference type="EMBL" id="JAC77779.1"/>
    </source>
</evidence>
<dbReference type="EMBL" id="GBEZ01007704">
    <property type="protein sequence ID" value="JAC77779.1"/>
    <property type="molecule type" value="Transcribed_RNA"/>
</dbReference>
<gene>
    <name evidence="2" type="ORF">TSPGSL018_16815</name>
</gene>
<dbReference type="PANTHER" id="PTHR43752:SF2">
    <property type="entry name" value="BNR_ASP-BOX REPEAT FAMILY PROTEIN"/>
    <property type="match status" value="1"/>
</dbReference>
<feature type="domain" description="Sialidase" evidence="1">
    <location>
        <begin position="82"/>
        <end position="392"/>
    </location>
</feature>
<proteinExistence type="predicted"/>
<dbReference type="AlphaFoldDB" id="A0A061S446"/>
<dbReference type="InterPro" id="IPR011040">
    <property type="entry name" value="Sialidase"/>
</dbReference>